<dbReference type="RefSeq" id="WP_013679535.1">
    <property type="nucleotide sequence ID" value="NC_015315.1"/>
</dbReference>
<dbReference type="OrthoDB" id="9959at2157"/>
<dbReference type="KEGG" id="tuz:TUZN_0709"/>
<dbReference type="HOGENOM" id="CLU_063749_4_0_2"/>
<dbReference type="PANTHER" id="PTHR43165">
    <property type="entry name" value="METALLOPHOSPHOESTERASE"/>
    <property type="match status" value="1"/>
</dbReference>
<accession>F2L4M1</accession>
<keyword evidence="7" id="KW-1185">Reference proteome</keyword>
<dbReference type="Proteomes" id="UP000008138">
    <property type="component" value="Chromosome"/>
</dbReference>
<organism evidence="6 7">
    <name type="scientific">Thermoproteus uzoniensis (strain 768-20)</name>
    <dbReference type="NCBI Taxonomy" id="999630"/>
    <lineage>
        <taxon>Archaea</taxon>
        <taxon>Thermoproteota</taxon>
        <taxon>Thermoprotei</taxon>
        <taxon>Thermoproteales</taxon>
        <taxon>Thermoproteaceae</taxon>
        <taxon>Thermoproteus</taxon>
    </lineage>
</organism>
<evidence type="ECO:0000256" key="3">
    <source>
        <dbReference type="ARBA" id="ARBA00022801"/>
    </source>
</evidence>
<evidence type="ECO:0000256" key="2">
    <source>
        <dbReference type="ARBA" id="ARBA00022723"/>
    </source>
</evidence>
<dbReference type="InterPro" id="IPR000979">
    <property type="entry name" value="Phosphodiesterase_MJ0936/Vps29"/>
</dbReference>
<dbReference type="GeneID" id="10360248"/>
<dbReference type="GO" id="GO:0046872">
    <property type="term" value="F:metal ion binding"/>
    <property type="evidence" value="ECO:0007669"/>
    <property type="project" value="UniProtKB-KW"/>
</dbReference>
<dbReference type="CDD" id="cd00841">
    <property type="entry name" value="MPP_YfcE"/>
    <property type="match status" value="1"/>
</dbReference>
<reference evidence="6 7" key="1">
    <citation type="journal article" date="2011" name="J. Bacteriol.">
        <title>Complete genome sequence of the thermoacidophilic crenarchaeon Thermoproteus uzoniensis 768-20.</title>
        <authorList>
            <person name="Mardanov A.V."/>
            <person name="Gumerov V.M."/>
            <person name="Beletsky A.V."/>
            <person name="Prokofeva M.I."/>
            <person name="Bonch-Osmolovskaya E.A."/>
            <person name="Ravin N.V."/>
            <person name="Skryabin K.G."/>
        </authorList>
    </citation>
    <scope>NUCLEOTIDE SEQUENCE [LARGE SCALE GENOMIC DNA]</scope>
    <source>
        <strain evidence="6 7">768-20</strain>
    </source>
</reference>
<evidence type="ECO:0000256" key="4">
    <source>
        <dbReference type="RuleBase" id="RU362039"/>
    </source>
</evidence>
<gene>
    <name evidence="6" type="ordered locus">TUZN_0709</name>
</gene>
<dbReference type="Pfam" id="PF12850">
    <property type="entry name" value="Metallophos_2"/>
    <property type="match status" value="1"/>
</dbReference>
<keyword evidence="2 4" id="KW-0479">Metal-binding</keyword>
<name>F2L4M1_THEU7</name>
<dbReference type="PANTHER" id="PTHR43165:SF1">
    <property type="entry name" value="PHOSPHODIESTERASE MJ0936"/>
    <property type="match status" value="1"/>
</dbReference>
<evidence type="ECO:0000313" key="7">
    <source>
        <dbReference type="Proteomes" id="UP000008138"/>
    </source>
</evidence>
<dbReference type="EMBL" id="CP002590">
    <property type="protein sequence ID" value="AEA12199.1"/>
    <property type="molecule type" value="Genomic_DNA"/>
</dbReference>
<dbReference type="InterPro" id="IPR024654">
    <property type="entry name" value="Calcineurin-like_PHP_lpxH"/>
</dbReference>
<reference key="2">
    <citation type="submission" date="2011-03" db="EMBL/GenBank/DDBJ databases">
        <title>Complete genome sequence of the thermoacidophilic crenarchaeon Thermoproteus uzoniensis 768-20.</title>
        <authorList>
            <person name="Mardanov A.V."/>
            <person name="Gumerov V.M."/>
            <person name="Beletsky A.V."/>
            <person name="Prokofeva M.I."/>
            <person name="Bonch-Osmolovskaya E.A."/>
            <person name="Ravin N.V."/>
            <person name="Skryabin K.G."/>
        </authorList>
    </citation>
    <scope>NUCLEOTIDE SEQUENCE</scope>
    <source>
        <strain>768-20</strain>
    </source>
</reference>
<dbReference type="EC" id="3.1.4.-" evidence="4"/>
<dbReference type="InterPro" id="IPR029052">
    <property type="entry name" value="Metallo-depent_PP-like"/>
</dbReference>
<keyword evidence="3" id="KW-0378">Hydrolase</keyword>
<dbReference type="InterPro" id="IPR053193">
    <property type="entry name" value="MetalloPDE_YfcE-like"/>
</dbReference>
<sequence>MLLGVVSDTHDDWAAIRSIGKLFREAGVSAVVHAGDWTSPFSMLKMRRALGADVPIYTVLGNNEGDLFAMAVKAAEMDVKVLGEAGLIEMGGRRVGVYHGTSRLLVEAMARSGMFDVVIYGHTHRVDVGRLNGTLVLNPGEACGCATERRTVALLDLEALKVDILDI</sequence>
<dbReference type="PROSITE" id="PS01269">
    <property type="entry name" value="UPF0025"/>
    <property type="match status" value="1"/>
</dbReference>
<comment type="cofactor">
    <cofactor evidence="4">
        <name>a divalent metal cation</name>
        <dbReference type="ChEBI" id="CHEBI:60240"/>
    </cofactor>
</comment>
<evidence type="ECO:0000259" key="5">
    <source>
        <dbReference type="Pfam" id="PF12850"/>
    </source>
</evidence>
<feature type="domain" description="Calcineurin-like phosphoesterase" evidence="5">
    <location>
        <begin position="1"/>
        <end position="158"/>
    </location>
</feature>
<dbReference type="InterPro" id="IPR020935">
    <property type="entry name" value="PdiEstase_YfcE_CS"/>
</dbReference>
<dbReference type="SUPFAM" id="SSF56300">
    <property type="entry name" value="Metallo-dependent phosphatases"/>
    <property type="match status" value="1"/>
</dbReference>
<dbReference type="AlphaFoldDB" id="F2L4M1"/>
<evidence type="ECO:0000256" key="1">
    <source>
        <dbReference type="ARBA" id="ARBA00008950"/>
    </source>
</evidence>
<dbReference type="Gene3D" id="3.60.21.10">
    <property type="match status" value="1"/>
</dbReference>
<proteinExistence type="inferred from homology"/>
<evidence type="ECO:0000313" key="6">
    <source>
        <dbReference type="EMBL" id="AEA12199.1"/>
    </source>
</evidence>
<protein>
    <recommendedName>
        <fullName evidence="4">Phosphoesterase</fullName>
        <ecNumber evidence="4">3.1.4.-</ecNumber>
    </recommendedName>
</protein>
<dbReference type="eggNOG" id="arCOG01141">
    <property type="taxonomic scope" value="Archaea"/>
</dbReference>
<dbReference type="NCBIfam" id="TIGR00040">
    <property type="entry name" value="yfcE"/>
    <property type="match status" value="1"/>
</dbReference>
<dbReference type="InterPro" id="IPR041802">
    <property type="entry name" value="MPP_YfcE"/>
</dbReference>
<dbReference type="STRING" id="999630.TUZN_0709"/>
<dbReference type="GO" id="GO:0016787">
    <property type="term" value="F:hydrolase activity"/>
    <property type="evidence" value="ECO:0007669"/>
    <property type="project" value="UniProtKB-UniRule"/>
</dbReference>
<comment type="similarity">
    <text evidence="1 4">Belongs to the metallophosphoesterase superfamily. YfcE family.</text>
</comment>